<evidence type="ECO:0000313" key="1">
    <source>
        <dbReference type="EMBL" id="ASJ27608.1"/>
    </source>
</evidence>
<evidence type="ECO:0008006" key="3">
    <source>
        <dbReference type="Google" id="ProtNLM"/>
    </source>
</evidence>
<accession>A0ABF7QZQ6</accession>
<dbReference type="RefSeq" id="WP_088895073.1">
    <property type="nucleotide sequence ID" value="NZ_CP019362.1"/>
</dbReference>
<dbReference type="Pfam" id="PF05085">
    <property type="entry name" value="DUF685"/>
    <property type="match status" value="1"/>
</dbReference>
<gene>
    <name evidence="1" type="ORF">BT0_P20</name>
</gene>
<dbReference type="EMBL" id="CP019362">
    <property type="protein sequence ID" value="ASJ27608.1"/>
    <property type="molecule type" value="Genomic_DNA"/>
</dbReference>
<dbReference type="KEGG" id="btu:BT0_P20"/>
<keyword evidence="2" id="KW-1185">Reference proteome</keyword>
<reference evidence="1 2" key="1">
    <citation type="submission" date="2017-01" db="EMBL/GenBank/DDBJ databases">
        <title>Reassembled and rearranged: the organization and evolution of antigen-encoding plasmids in two relapsing fever Borrelia species.</title>
        <authorList>
            <person name="Barbour A.G."/>
            <person name="Dai Q."/>
            <person name="Miller S.C."/>
            <person name="Porcella S.F."/>
            <person name="Schwan T.G."/>
            <person name="Lopez J.E."/>
        </authorList>
    </citation>
    <scope>NUCLEOTIDE SEQUENCE [LARGE SCALE GENOMIC DNA]</scope>
    <source>
        <strain evidence="1 2">91E135</strain>
        <plasmid evidence="1 2">cp31</plasmid>
    </source>
</reference>
<organism evidence="1 2">
    <name type="scientific">Borrelia turicatae (strain 91E135)</name>
    <dbReference type="NCBI Taxonomy" id="314724"/>
    <lineage>
        <taxon>Bacteria</taxon>
        <taxon>Pseudomonadati</taxon>
        <taxon>Spirochaetota</taxon>
        <taxon>Spirochaetia</taxon>
        <taxon>Spirochaetales</taxon>
        <taxon>Borreliaceae</taxon>
        <taxon>Borrelia</taxon>
    </lineage>
</organism>
<proteinExistence type="predicted"/>
<sequence length="304" mass="34243">MSSQEPEGVVKHDDTIEIKNLNKLTKLKPTDLLVLDDGFSSCHAITLDNFHKDLHTKIFLDDGDRKNDFKQVIKTLIANELLSDTNFINQIYSQVLTKFLKDDSSSISQTYNKVIEKLKNNESSVMDTIISKVTSKFESNLPEDNLSKSHYFIGLYYSSLKKIPVQEYLTGISNSFSTSSTTTIRATSYNSDGFYRNTVYMSSLKYGRYVFDLGSTATSNNEEIIIQTDSSYDDSPIYLIVKVTARSNSTSQSNKEVSIKYSYSSKRTIFKLSSVHGGTGFDANILEGWYMQKNVSGVPLLVKL</sequence>
<dbReference type="Proteomes" id="UP000001205">
    <property type="component" value="Plasmid cp31"/>
</dbReference>
<name>A0ABF7QZQ6_BORT9</name>
<protein>
    <recommendedName>
        <fullName evidence="3">DUF685 domain-containing protein</fullName>
    </recommendedName>
</protein>
<evidence type="ECO:0000313" key="2">
    <source>
        <dbReference type="Proteomes" id="UP000001205"/>
    </source>
</evidence>
<dbReference type="AlphaFoldDB" id="A0ABF7QZQ6"/>
<dbReference type="InterPro" id="IPR007777">
    <property type="entry name" value="DUF685"/>
</dbReference>
<keyword evidence="1" id="KW-0614">Plasmid</keyword>
<geneLocation type="plasmid" evidence="1 2">
    <name>cp31</name>
</geneLocation>